<dbReference type="KEGG" id="nvi:100123696"/>
<sequence>MENLPNVSAELTAEFVLSHVIDDVCRFLEIKDLYSVAKVCRSWKDAALHEMSKIGPKVTVMPFFSKPMNTNCDSKINLLDRAHTKPHTALLFFNRYHLSYAFQQRCLDYVINAYKEQLECNVIALDSEETYFDTNPRAYPEDYDNYEFGYDRGIPILLLSVFKQSNLVISYCMKQDGISSAIFAQRLYKELISDYQDSKIILILLTASQKGTNIARKLLTMIQKNHEQTKYSIWGNECYSLKKVDYDPSDSQTIKEPAVVGIRICGPSIDSWSFILNANMKLDKFEEQLLKFKENIKLKRHSLGLVCGPALAPSAINGELQESSLFMNLIKKIFPEIPFIGQFSYEFYFNAYGCDSTSNDSKTVVSLMAVSLMIITHD</sequence>
<evidence type="ECO:0008006" key="3">
    <source>
        <dbReference type="Google" id="ProtNLM"/>
    </source>
</evidence>
<accession>A0A7M7LMQ7</accession>
<proteinExistence type="predicted"/>
<protein>
    <recommendedName>
        <fullName evidence="3">F-box domain-containing protein</fullName>
    </recommendedName>
</protein>
<dbReference type="OrthoDB" id="199913at2759"/>
<dbReference type="Gene3D" id="1.20.1280.50">
    <property type="match status" value="1"/>
</dbReference>
<evidence type="ECO:0000313" key="2">
    <source>
        <dbReference type="Proteomes" id="UP000002358"/>
    </source>
</evidence>
<dbReference type="AlphaFoldDB" id="A0A7M7LMQ7"/>
<dbReference type="EnsemblMetazoa" id="XM_001607337">
    <property type="protein sequence ID" value="XP_001607387"/>
    <property type="gene ID" value="LOC100123696"/>
</dbReference>
<gene>
    <name evidence="1" type="primary">100123696</name>
</gene>
<dbReference type="InterPro" id="IPR036047">
    <property type="entry name" value="F-box-like_dom_sf"/>
</dbReference>
<dbReference type="Proteomes" id="UP000002358">
    <property type="component" value="Chromosome 1"/>
</dbReference>
<reference evidence="1" key="1">
    <citation type="submission" date="2021-01" db="UniProtKB">
        <authorList>
            <consortium name="EnsemblMetazoa"/>
        </authorList>
    </citation>
    <scope>IDENTIFICATION</scope>
</reference>
<keyword evidence="2" id="KW-1185">Reference proteome</keyword>
<name>A0A7M7LMQ7_NASVI</name>
<dbReference type="SUPFAM" id="SSF81383">
    <property type="entry name" value="F-box domain"/>
    <property type="match status" value="1"/>
</dbReference>
<organism evidence="1 2">
    <name type="scientific">Nasonia vitripennis</name>
    <name type="common">Parasitic wasp</name>
    <dbReference type="NCBI Taxonomy" id="7425"/>
    <lineage>
        <taxon>Eukaryota</taxon>
        <taxon>Metazoa</taxon>
        <taxon>Ecdysozoa</taxon>
        <taxon>Arthropoda</taxon>
        <taxon>Hexapoda</taxon>
        <taxon>Insecta</taxon>
        <taxon>Pterygota</taxon>
        <taxon>Neoptera</taxon>
        <taxon>Endopterygota</taxon>
        <taxon>Hymenoptera</taxon>
        <taxon>Apocrita</taxon>
        <taxon>Proctotrupomorpha</taxon>
        <taxon>Chalcidoidea</taxon>
        <taxon>Pteromalidae</taxon>
        <taxon>Pteromalinae</taxon>
        <taxon>Nasonia</taxon>
    </lineage>
</organism>
<evidence type="ECO:0000313" key="1">
    <source>
        <dbReference type="EnsemblMetazoa" id="XP_001607387"/>
    </source>
</evidence>
<dbReference type="InParanoid" id="A0A7M7LMQ7"/>